<reference evidence="3 4" key="1">
    <citation type="submission" date="2018-08" db="EMBL/GenBank/DDBJ databases">
        <title>Wenzhouxiangella salilacus sp. nov., a novel bacterium isolated from a saline lake in Xinjiang Province, China.</title>
        <authorList>
            <person name="Han S."/>
        </authorList>
    </citation>
    <scope>NUCLEOTIDE SEQUENCE [LARGE SCALE GENOMIC DNA]</scope>
    <source>
        <strain evidence="3 4">XDB06</strain>
    </source>
</reference>
<dbReference type="Pfam" id="PF12680">
    <property type="entry name" value="SnoaL_2"/>
    <property type="match status" value="1"/>
</dbReference>
<dbReference type="Proteomes" id="UP000260351">
    <property type="component" value="Unassembled WGS sequence"/>
</dbReference>
<dbReference type="SUPFAM" id="SSF54427">
    <property type="entry name" value="NTF2-like"/>
    <property type="match status" value="1"/>
</dbReference>
<comment type="caution">
    <text evidence="3">The sequence shown here is derived from an EMBL/GenBank/DDBJ whole genome shotgun (WGS) entry which is preliminary data.</text>
</comment>
<feature type="chain" id="PRO_5017768565" evidence="1">
    <location>
        <begin position="33"/>
        <end position="201"/>
    </location>
</feature>
<keyword evidence="1" id="KW-0732">Signal</keyword>
<sequence>MRARMIRAMEKHRKTIRCLAAGLVLGATAACAGSGPMMDERTVDAYHQALENMPGDSAGVEQGVDTFRQTYADLTRQDLAERIGELYAEEIYFNDTVHIIRKRSDLVDYMARTGSKLEENSVVVHRVIRDGADVYVRWEMTFLSRAAGKRVESHSIGMTHLRFNADGQIILHQDFWDSGSALYAHLPVVGFFVRRAQGAMQ</sequence>
<name>A0A3E1K6U7_9GAMM</name>
<evidence type="ECO:0000313" key="4">
    <source>
        <dbReference type="Proteomes" id="UP000260351"/>
    </source>
</evidence>
<proteinExistence type="predicted"/>
<dbReference type="AlphaFoldDB" id="A0A3E1K6U7"/>
<dbReference type="PROSITE" id="PS51257">
    <property type="entry name" value="PROKAR_LIPOPROTEIN"/>
    <property type="match status" value="1"/>
</dbReference>
<dbReference type="OrthoDB" id="1115105at2"/>
<evidence type="ECO:0000259" key="2">
    <source>
        <dbReference type="Pfam" id="PF12680"/>
    </source>
</evidence>
<dbReference type="EMBL" id="QUZK01000042">
    <property type="protein sequence ID" value="RFF29750.1"/>
    <property type="molecule type" value="Genomic_DNA"/>
</dbReference>
<feature type="signal peptide" evidence="1">
    <location>
        <begin position="1"/>
        <end position="32"/>
    </location>
</feature>
<dbReference type="Gene3D" id="3.10.450.50">
    <property type="match status" value="1"/>
</dbReference>
<keyword evidence="4" id="KW-1185">Reference proteome</keyword>
<organism evidence="3 4">
    <name type="scientific">Wenzhouxiangella sediminis</name>
    <dbReference type="NCBI Taxonomy" id="1792836"/>
    <lineage>
        <taxon>Bacteria</taxon>
        <taxon>Pseudomonadati</taxon>
        <taxon>Pseudomonadota</taxon>
        <taxon>Gammaproteobacteria</taxon>
        <taxon>Chromatiales</taxon>
        <taxon>Wenzhouxiangellaceae</taxon>
        <taxon>Wenzhouxiangella</taxon>
    </lineage>
</organism>
<dbReference type="InterPro" id="IPR037401">
    <property type="entry name" value="SnoaL-like"/>
</dbReference>
<dbReference type="InterPro" id="IPR032710">
    <property type="entry name" value="NTF2-like_dom_sf"/>
</dbReference>
<evidence type="ECO:0000313" key="3">
    <source>
        <dbReference type="EMBL" id="RFF29750.1"/>
    </source>
</evidence>
<gene>
    <name evidence="3" type="ORF">DZC52_11785</name>
</gene>
<protein>
    <submittedName>
        <fullName evidence="3">Nuclear transport factor 2 family protein</fullName>
    </submittedName>
</protein>
<feature type="domain" description="SnoaL-like" evidence="2">
    <location>
        <begin position="68"/>
        <end position="172"/>
    </location>
</feature>
<accession>A0A3E1K6U7</accession>
<evidence type="ECO:0000256" key="1">
    <source>
        <dbReference type="SAM" id="SignalP"/>
    </source>
</evidence>